<dbReference type="PANTHER" id="PTHR44229">
    <property type="entry name" value="15-HYDROXYPROSTAGLANDIN DEHYDROGENASE [NAD(+)]"/>
    <property type="match status" value="1"/>
</dbReference>
<dbReference type="PROSITE" id="PS00061">
    <property type="entry name" value="ADH_SHORT"/>
    <property type="match status" value="1"/>
</dbReference>
<keyword evidence="2" id="KW-0560">Oxidoreductase</keyword>
<protein>
    <recommendedName>
        <fullName evidence="6">15-hydroxyprostaglandin dehydrogenase [NAD+]</fullName>
    </recommendedName>
</protein>
<evidence type="ECO:0000313" key="5">
    <source>
        <dbReference type="Proteomes" id="UP001168821"/>
    </source>
</evidence>
<dbReference type="GO" id="GO:0016616">
    <property type="term" value="F:oxidoreductase activity, acting on the CH-OH group of donors, NAD or NADP as acceptor"/>
    <property type="evidence" value="ECO:0007669"/>
    <property type="project" value="TreeGrafter"/>
</dbReference>
<dbReference type="EMBL" id="JALNTZ010000009">
    <property type="protein sequence ID" value="KAJ3641005.1"/>
    <property type="molecule type" value="Genomic_DNA"/>
</dbReference>
<sequence length="259" mass="28193">MDSVVGKVVLITGGAGDIGLAMVKQLLQNGAKGAAIVDISEETRIVDEIADVFGKDKVAFIKADITVKEELEAAFDKTIQIYQQLDIVINNAGIVDEVNWRKAVAVNLSAVMEGSYLAMQNYLPKYKSGEEGVIVNTASICAFQAVAVAPTYCTTKHGLIGLGKALGDDEFYKNYKVRVLTICPGLVDTQILKNPVLLWSPELQQKQVGGLNSVMQSPDRVGEALIDIIKRGKNGSFWVSEEGERAYEIVVPHYRTMKV</sequence>
<dbReference type="InterPro" id="IPR036291">
    <property type="entry name" value="NAD(P)-bd_dom_sf"/>
</dbReference>
<dbReference type="Proteomes" id="UP001168821">
    <property type="component" value="Unassembled WGS sequence"/>
</dbReference>
<dbReference type="Pfam" id="PF00106">
    <property type="entry name" value="adh_short"/>
    <property type="match status" value="1"/>
</dbReference>
<evidence type="ECO:0000256" key="3">
    <source>
        <dbReference type="RuleBase" id="RU000363"/>
    </source>
</evidence>
<dbReference type="AlphaFoldDB" id="A0AA38HNW9"/>
<dbReference type="InterPro" id="IPR002347">
    <property type="entry name" value="SDR_fam"/>
</dbReference>
<dbReference type="Gene3D" id="3.40.50.720">
    <property type="entry name" value="NAD(P)-binding Rossmann-like Domain"/>
    <property type="match status" value="1"/>
</dbReference>
<proteinExistence type="inferred from homology"/>
<accession>A0AA38HNW9</accession>
<organism evidence="4 5">
    <name type="scientific">Zophobas morio</name>
    <dbReference type="NCBI Taxonomy" id="2755281"/>
    <lineage>
        <taxon>Eukaryota</taxon>
        <taxon>Metazoa</taxon>
        <taxon>Ecdysozoa</taxon>
        <taxon>Arthropoda</taxon>
        <taxon>Hexapoda</taxon>
        <taxon>Insecta</taxon>
        <taxon>Pterygota</taxon>
        <taxon>Neoptera</taxon>
        <taxon>Endopterygota</taxon>
        <taxon>Coleoptera</taxon>
        <taxon>Polyphaga</taxon>
        <taxon>Cucujiformia</taxon>
        <taxon>Tenebrionidae</taxon>
        <taxon>Zophobas</taxon>
    </lineage>
</organism>
<evidence type="ECO:0000256" key="1">
    <source>
        <dbReference type="ARBA" id="ARBA00006484"/>
    </source>
</evidence>
<dbReference type="PANTHER" id="PTHR44229:SF8">
    <property type="entry name" value="ALCOHOL DEHYDROGENASE-RELATED"/>
    <property type="match status" value="1"/>
</dbReference>
<comment type="similarity">
    <text evidence="1 3">Belongs to the short-chain dehydrogenases/reductases (SDR) family.</text>
</comment>
<evidence type="ECO:0000313" key="4">
    <source>
        <dbReference type="EMBL" id="KAJ3641005.1"/>
    </source>
</evidence>
<evidence type="ECO:0000256" key="2">
    <source>
        <dbReference type="ARBA" id="ARBA00023002"/>
    </source>
</evidence>
<dbReference type="PRINTS" id="PR00081">
    <property type="entry name" value="GDHRDH"/>
</dbReference>
<evidence type="ECO:0008006" key="6">
    <source>
        <dbReference type="Google" id="ProtNLM"/>
    </source>
</evidence>
<reference evidence="4" key="1">
    <citation type="journal article" date="2023" name="G3 (Bethesda)">
        <title>Whole genome assemblies of Zophobas morio and Tenebrio molitor.</title>
        <authorList>
            <person name="Kaur S."/>
            <person name="Stinson S.A."/>
            <person name="diCenzo G.C."/>
        </authorList>
    </citation>
    <scope>NUCLEOTIDE SEQUENCE</scope>
    <source>
        <strain evidence="4">QUZm001</strain>
    </source>
</reference>
<dbReference type="SUPFAM" id="SSF51735">
    <property type="entry name" value="NAD(P)-binding Rossmann-fold domains"/>
    <property type="match status" value="1"/>
</dbReference>
<gene>
    <name evidence="4" type="ORF">Zmor_027534</name>
</gene>
<comment type="caution">
    <text evidence="4">The sequence shown here is derived from an EMBL/GenBank/DDBJ whole genome shotgun (WGS) entry which is preliminary data.</text>
</comment>
<name>A0AA38HNW9_9CUCU</name>
<dbReference type="GO" id="GO:0005737">
    <property type="term" value="C:cytoplasm"/>
    <property type="evidence" value="ECO:0007669"/>
    <property type="project" value="TreeGrafter"/>
</dbReference>
<keyword evidence="5" id="KW-1185">Reference proteome</keyword>
<dbReference type="PRINTS" id="PR00080">
    <property type="entry name" value="SDRFAMILY"/>
</dbReference>
<dbReference type="FunFam" id="3.40.50.720:FF:000149">
    <property type="entry name" value="15-hydroxyprostaglandin dehydrogenase [NAD(+)]"/>
    <property type="match status" value="1"/>
</dbReference>
<dbReference type="InterPro" id="IPR020904">
    <property type="entry name" value="Sc_DH/Rdtase_CS"/>
</dbReference>